<feature type="binding site" evidence="8">
    <location>
        <position position="273"/>
    </location>
    <ligand>
        <name>ATP</name>
        <dbReference type="ChEBI" id="CHEBI:30616"/>
    </ligand>
</feature>
<dbReference type="GO" id="GO:0005524">
    <property type="term" value="F:ATP binding"/>
    <property type="evidence" value="ECO:0007669"/>
    <property type="project" value="UniProtKB-KW"/>
</dbReference>
<evidence type="ECO:0000256" key="6">
    <source>
        <dbReference type="ARBA" id="ARBA00022962"/>
    </source>
</evidence>
<evidence type="ECO:0000256" key="7">
    <source>
        <dbReference type="ARBA" id="ARBA00048741"/>
    </source>
</evidence>
<evidence type="ECO:0000256" key="5">
    <source>
        <dbReference type="ARBA" id="ARBA00022840"/>
    </source>
</evidence>
<dbReference type="InterPro" id="IPR017932">
    <property type="entry name" value="GATase_2_dom"/>
</dbReference>
<dbReference type="InterPro" id="IPR029055">
    <property type="entry name" value="Ntn_hydrolases_N"/>
</dbReference>
<dbReference type="InterPro" id="IPR001962">
    <property type="entry name" value="Asn_synthase"/>
</dbReference>
<dbReference type="SUPFAM" id="SSF52402">
    <property type="entry name" value="Adenine nucleotide alpha hydrolases-like"/>
    <property type="match status" value="1"/>
</dbReference>
<comment type="catalytic activity">
    <reaction evidence="7">
        <text>L-aspartate + L-glutamine + ATP + H2O = L-asparagine + L-glutamate + AMP + diphosphate + H(+)</text>
        <dbReference type="Rhea" id="RHEA:12228"/>
        <dbReference type="ChEBI" id="CHEBI:15377"/>
        <dbReference type="ChEBI" id="CHEBI:15378"/>
        <dbReference type="ChEBI" id="CHEBI:29985"/>
        <dbReference type="ChEBI" id="CHEBI:29991"/>
        <dbReference type="ChEBI" id="CHEBI:30616"/>
        <dbReference type="ChEBI" id="CHEBI:33019"/>
        <dbReference type="ChEBI" id="CHEBI:58048"/>
        <dbReference type="ChEBI" id="CHEBI:58359"/>
        <dbReference type="ChEBI" id="CHEBI:456215"/>
        <dbReference type="EC" id="6.3.5.4"/>
    </reaction>
</comment>
<dbReference type="CDD" id="cd00712">
    <property type="entry name" value="AsnB"/>
    <property type="match status" value="1"/>
</dbReference>
<name>A0AAU7CD22_9BACT</name>
<evidence type="ECO:0000259" key="10">
    <source>
        <dbReference type="PROSITE" id="PS51278"/>
    </source>
</evidence>
<dbReference type="PANTHER" id="PTHR43284:SF1">
    <property type="entry name" value="ASPARAGINE SYNTHETASE"/>
    <property type="match status" value="1"/>
</dbReference>
<dbReference type="InterPro" id="IPR033738">
    <property type="entry name" value="AsnB_N"/>
</dbReference>
<dbReference type="InterPro" id="IPR006426">
    <property type="entry name" value="Asn_synth_AEB"/>
</dbReference>
<dbReference type="EMBL" id="CP155447">
    <property type="protein sequence ID" value="XBH02990.1"/>
    <property type="molecule type" value="Genomic_DNA"/>
</dbReference>
<evidence type="ECO:0000256" key="1">
    <source>
        <dbReference type="ARBA" id="ARBA00005187"/>
    </source>
</evidence>
<dbReference type="GO" id="GO:0004066">
    <property type="term" value="F:asparagine synthase (glutamine-hydrolyzing) activity"/>
    <property type="evidence" value="ECO:0007669"/>
    <property type="project" value="UniProtKB-EC"/>
</dbReference>
<evidence type="ECO:0000256" key="2">
    <source>
        <dbReference type="ARBA" id="ARBA00005752"/>
    </source>
</evidence>
<dbReference type="PANTHER" id="PTHR43284">
    <property type="entry name" value="ASPARAGINE SYNTHETASE (GLUTAMINE-HYDROLYZING)"/>
    <property type="match status" value="1"/>
</dbReference>
<dbReference type="Pfam" id="PF00733">
    <property type="entry name" value="Asn_synthase"/>
    <property type="match status" value="1"/>
</dbReference>
<feature type="site" description="Important for beta-aspartyl-AMP intermediate formation" evidence="9">
    <location>
        <position position="348"/>
    </location>
</feature>
<dbReference type="GO" id="GO:0006529">
    <property type="term" value="P:asparagine biosynthetic process"/>
    <property type="evidence" value="ECO:0007669"/>
    <property type="project" value="InterPro"/>
</dbReference>
<evidence type="ECO:0000256" key="8">
    <source>
        <dbReference type="PIRSR" id="PIRSR001589-2"/>
    </source>
</evidence>
<keyword evidence="11" id="KW-0436">Ligase</keyword>
<gene>
    <name evidence="11" type="primary">asnB</name>
    <name evidence="11" type="ORF">V5E97_32495</name>
</gene>
<comment type="pathway">
    <text evidence="1">Amino-acid biosynthesis; L-asparagine biosynthesis; L-asparagine from L-aspartate (L-Gln route): step 1/1.</text>
</comment>
<keyword evidence="6" id="KW-0315">Glutamine amidotransferase</keyword>
<proteinExistence type="inferred from homology"/>
<dbReference type="Pfam" id="PF13537">
    <property type="entry name" value="GATase_7"/>
    <property type="match status" value="1"/>
</dbReference>
<evidence type="ECO:0000313" key="11">
    <source>
        <dbReference type="EMBL" id="XBH02990.1"/>
    </source>
</evidence>
<dbReference type="Gene3D" id="3.60.20.10">
    <property type="entry name" value="Glutamine Phosphoribosylpyrophosphate, subunit 1, domain 1"/>
    <property type="match status" value="1"/>
</dbReference>
<dbReference type="NCBIfam" id="TIGR01536">
    <property type="entry name" value="asn_synth_AEB"/>
    <property type="match status" value="1"/>
</dbReference>
<dbReference type="Gene3D" id="3.40.50.620">
    <property type="entry name" value="HUPs"/>
    <property type="match status" value="1"/>
</dbReference>
<feature type="binding site" evidence="8">
    <location>
        <position position="81"/>
    </location>
    <ligand>
        <name>L-glutamine</name>
        <dbReference type="ChEBI" id="CHEBI:58359"/>
    </ligand>
</feature>
<evidence type="ECO:0000256" key="4">
    <source>
        <dbReference type="ARBA" id="ARBA00022741"/>
    </source>
</evidence>
<dbReference type="SUPFAM" id="SSF56235">
    <property type="entry name" value="N-terminal nucleophile aminohydrolases (Ntn hydrolases)"/>
    <property type="match status" value="1"/>
</dbReference>
<accession>A0AAU7CD22</accession>
<comment type="similarity">
    <text evidence="2">Belongs to the asparagine synthetase family.</text>
</comment>
<keyword evidence="4 8" id="KW-0547">Nucleotide-binding</keyword>
<dbReference type="CDD" id="cd01991">
    <property type="entry name" value="Asn_synthase_B_C"/>
    <property type="match status" value="1"/>
</dbReference>
<dbReference type="PROSITE" id="PS51278">
    <property type="entry name" value="GATASE_TYPE_2"/>
    <property type="match status" value="1"/>
</dbReference>
<dbReference type="InterPro" id="IPR051786">
    <property type="entry name" value="ASN_synthetase/amidase"/>
</dbReference>
<protein>
    <recommendedName>
        <fullName evidence="3">asparagine synthase (glutamine-hydrolyzing)</fullName>
        <ecNumber evidence="3">6.3.5.4</ecNumber>
    </recommendedName>
</protein>
<dbReference type="AlphaFoldDB" id="A0AAU7CD22"/>
<dbReference type="GO" id="GO:0005829">
    <property type="term" value="C:cytosol"/>
    <property type="evidence" value="ECO:0007669"/>
    <property type="project" value="TreeGrafter"/>
</dbReference>
<reference evidence="11" key="1">
    <citation type="submission" date="2024-05" db="EMBL/GenBank/DDBJ databases">
        <title>Planctomycetes of the genus Singulisphaera possess chitinolytic capabilities.</title>
        <authorList>
            <person name="Ivanova A."/>
        </authorList>
    </citation>
    <scope>NUCLEOTIDE SEQUENCE</scope>
    <source>
        <strain evidence="11">Ch08T</strain>
    </source>
</reference>
<dbReference type="EC" id="6.3.5.4" evidence="3"/>
<organism evidence="11">
    <name type="scientific">Singulisphaera sp. Ch08</name>
    <dbReference type="NCBI Taxonomy" id="3120278"/>
    <lineage>
        <taxon>Bacteria</taxon>
        <taxon>Pseudomonadati</taxon>
        <taxon>Planctomycetota</taxon>
        <taxon>Planctomycetia</taxon>
        <taxon>Isosphaerales</taxon>
        <taxon>Isosphaeraceae</taxon>
        <taxon>Singulisphaera</taxon>
    </lineage>
</organism>
<keyword evidence="5 8" id="KW-0067">ATP-binding</keyword>
<feature type="domain" description="Glutamine amidotransferase type-2" evidence="10">
    <location>
        <begin position="1"/>
        <end position="195"/>
    </location>
</feature>
<dbReference type="RefSeq" id="WP_406695731.1">
    <property type="nucleotide sequence ID" value="NZ_CP155447.1"/>
</dbReference>
<evidence type="ECO:0000256" key="9">
    <source>
        <dbReference type="PIRSR" id="PIRSR001589-3"/>
    </source>
</evidence>
<dbReference type="InterPro" id="IPR014729">
    <property type="entry name" value="Rossmann-like_a/b/a_fold"/>
</dbReference>
<dbReference type="PIRSF" id="PIRSF001589">
    <property type="entry name" value="Asn_synthetase_glu-h"/>
    <property type="match status" value="1"/>
</dbReference>
<sequence>MLARMTTTLAHRGPDGEGFLIEGPVALGHRRLSIIDLVGGSQPMANEDESIWVTYNGEIYNEPELRKSLLAQGHTFRSQSDTECLVHLYEEHGTDFVRFLNGMFALALWDKKRNRLVLARDRMGQKPLLYAQTSSGGLVFGSEAKALLEHPEVSRRLDLSGLARYLFYEYIPAPYSIWSGLRKLPPAHVLVWEEGEARVSRYWSAPASLKESESPPFEVAAEQFWTDFRSAVARHRRSDVPLGVFLSGGIDSSSVAAALAELEPAQGIHTFSIGFADPTFDESPHARRVARHLGTDHHERTFSVQAVQELLPDVAGWLDEPFGDASILPTHLLSRFARSEVTVALGGDGADELLAGYPTFVAERAADLFRRLPRAARALAGAAVGRLPVNHGNISLDFRLKQFLRGAAESAPLAHQRWLGSFSGAEINRLLIAGEPVDVEAEHLLRASGLVPTADPLTRSLALYQDTYLPDDILAKVDRASMACGLEVRAPFLDALLVDSMQSLPASFKYGRNQTKRLLKKAAAGRLPASILDRPKKGFGIPVAHWLRGPLAGLLSSLLNRSRLERQGLFDPNEVARRIGEHSAGVRDHRKPLWTLLMFQLWYDRWHGS</sequence>
<evidence type="ECO:0000256" key="3">
    <source>
        <dbReference type="ARBA" id="ARBA00012737"/>
    </source>
</evidence>